<feature type="region of interest" description="Disordered" evidence="1">
    <location>
        <begin position="62"/>
        <end position="252"/>
    </location>
</feature>
<dbReference type="EMBL" id="KV442013">
    <property type="protein sequence ID" value="OAQ35965.1"/>
    <property type="molecule type" value="Genomic_DNA"/>
</dbReference>
<dbReference type="GO" id="GO:0006998">
    <property type="term" value="P:nuclear envelope organization"/>
    <property type="evidence" value="ECO:0007669"/>
    <property type="project" value="InterPro"/>
</dbReference>
<evidence type="ECO:0000259" key="3">
    <source>
        <dbReference type="SMART" id="SM01042"/>
    </source>
</evidence>
<reference evidence="4 5" key="1">
    <citation type="submission" date="2016-05" db="EMBL/GenBank/DDBJ databases">
        <title>Genome sequencing reveals origins of a unique bacterial endosymbiosis in the earliest lineages of terrestrial Fungi.</title>
        <authorList>
            <consortium name="DOE Joint Genome Institute"/>
            <person name="Uehling J."/>
            <person name="Gryganskyi A."/>
            <person name="Hameed K."/>
            <person name="Tschaplinski T."/>
            <person name="Misztal P."/>
            <person name="Wu S."/>
            <person name="Desiro A."/>
            <person name="Vande Pol N."/>
            <person name="Du Z.-Y."/>
            <person name="Zienkiewicz A."/>
            <person name="Zienkiewicz K."/>
            <person name="Morin E."/>
            <person name="Tisserant E."/>
            <person name="Splivallo R."/>
            <person name="Hainaut M."/>
            <person name="Henrissat B."/>
            <person name="Ohm R."/>
            <person name="Kuo A."/>
            <person name="Yan J."/>
            <person name="Lipzen A."/>
            <person name="Nolan M."/>
            <person name="Labutti K."/>
            <person name="Barry K."/>
            <person name="Goldstein A."/>
            <person name="Labbe J."/>
            <person name="Schadt C."/>
            <person name="Tuskan G."/>
            <person name="Grigoriev I."/>
            <person name="Martin F."/>
            <person name="Vilgalys R."/>
            <person name="Bonito G."/>
        </authorList>
    </citation>
    <scope>NUCLEOTIDE SEQUENCE [LARGE SCALE GENOMIC DNA]</scope>
    <source>
        <strain evidence="4 5">AG-77</strain>
    </source>
</reference>
<keyword evidence="5" id="KW-1185">Reference proteome</keyword>
<keyword evidence="2" id="KW-0472">Membrane</keyword>
<dbReference type="GO" id="GO:0055088">
    <property type="term" value="P:lipid homeostasis"/>
    <property type="evidence" value="ECO:0007669"/>
    <property type="project" value="InterPro"/>
</dbReference>
<keyword evidence="2" id="KW-1133">Transmembrane helix</keyword>
<gene>
    <name evidence="4" type="ORF">K457DRAFT_120706</name>
</gene>
<name>A0A197KEM3_9FUNG</name>
<dbReference type="STRING" id="1314771.A0A197KEM3"/>
<dbReference type="SMART" id="SM01042">
    <property type="entry name" value="Brr6_like_C_C"/>
    <property type="match status" value="1"/>
</dbReference>
<evidence type="ECO:0000256" key="1">
    <source>
        <dbReference type="SAM" id="MobiDB-lite"/>
    </source>
</evidence>
<feature type="compositionally biased region" description="Polar residues" evidence="1">
    <location>
        <begin position="25"/>
        <end position="47"/>
    </location>
</feature>
<feature type="compositionally biased region" description="Polar residues" evidence="1">
    <location>
        <begin position="62"/>
        <end position="88"/>
    </location>
</feature>
<dbReference type="GO" id="GO:0031965">
    <property type="term" value="C:nuclear membrane"/>
    <property type="evidence" value="ECO:0007669"/>
    <property type="project" value="InterPro"/>
</dbReference>
<evidence type="ECO:0000313" key="5">
    <source>
        <dbReference type="Proteomes" id="UP000078512"/>
    </source>
</evidence>
<proteinExistence type="predicted"/>
<feature type="region of interest" description="Disordered" evidence="1">
    <location>
        <begin position="1"/>
        <end position="48"/>
    </location>
</feature>
<feature type="compositionally biased region" description="Low complexity" evidence="1">
    <location>
        <begin position="190"/>
        <end position="203"/>
    </location>
</feature>
<dbReference type="InterPro" id="IPR040202">
    <property type="entry name" value="Brl1/Brr6"/>
</dbReference>
<dbReference type="PANTHER" id="PTHR28136">
    <property type="entry name" value="NUCLEUS EXPORT PROTEIN BRR6"/>
    <property type="match status" value="1"/>
</dbReference>
<sequence>MARMEMRTREAPMEWEREQDRNVPNIFSNPQPLAEQTTTPATSNGQHQKPFLFGASVQRGSSFASNQGSFTSDGLGATTPNPFHQDSQLPAGAATFSRQESFSFSSGGGSFSRPQSPNNTAPQGFTGAGATTLHRDGSATTEVMDVDEYPSTRSAKTGGSELFDMGSLRNGVVAEQQGLSPRRMLGETRSSSSSAMVGSRTSSMQYRGSGGAGRGSKFWSDDDDEDNDEDMNDPEGDSEDDNYGRRGSGRQPNRHMVAMNSAFVGMVIYIIYNFITTIQNDVTIRAEGALARELQIIKKCKQDYYDNKCHLPHGRLLELPCQEFLECSTKTVPRIERSAVAAQTFALIFNSFVHTISYKTMFQEPYTSAPWVST</sequence>
<feature type="domain" description="Brl1/Brr6" evidence="3">
    <location>
        <begin position="257"/>
        <end position="363"/>
    </location>
</feature>
<protein>
    <recommendedName>
        <fullName evidence="3">Brl1/Brr6 domain-containing protein</fullName>
    </recommendedName>
</protein>
<dbReference type="AlphaFoldDB" id="A0A197KEM3"/>
<dbReference type="Pfam" id="PF10104">
    <property type="entry name" value="Brr6_like_C_C"/>
    <property type="match status" value="1"/>
</dbReference>
<evidence type="ECO:0000313" key="4">
    <source>
        <dbReference type="EMBL" id="OAQ35965.1"/>
    </source>
</evidence>
<dbReference type="OrthoDB" id="5961at2759"/>
<dbReference type="PANTHER" id="PTHR28136:SF1">
    <property type="entry name" value="NUCLEUS EXPORT PROTEIN BRL1"/>
    <property type="match status" value="1"/>
</dbReference>
<keyword evidence="2" id="KW-0812">Transmembrane</keyword>
<feature type="compositionally biased region" description="Basic and acidic residues" evidence="1">
    <location>
        <begin position="1"/>
        <end position="21"/>
    </location>
</feature>
<dbReference type="InterPro" id="IPR018767">
    <property type="entry name" value="Brl1/Brr6_dom"/>
</dbReference>
<dbReference type="Proteomes" id="UP000078512">
    <property type="component" value="Unassembled WGS sequence"/>
</dbReference>
<feature type="compositionally biased region" description="Polar residues" evidence="1">
    <location>
        <begin position="113"/>
        <end position="123"/>
    </location>
</feature>
<feature type="compositionally biased region" description="Acidic residues" evidence="1">
    <location>
        <begin position="221"/>
        <end position="241"/>
    </location>
</feature>
<accession>A0A197KEM3</accession>
<evidence type="ECO:0000256" key="2">
    <source>
        <dbReference type="SAM" id="Phobius"/>
    </source>
</evidence>
<organism evidence="4 5">
    <name type="scientific">Linnemannia elongata AG-77</name>
    <dbReference type="NCBI Taxonomy" id="1314771"/>
    <lineage>
        <taxon>Eukaryota</taxon>
        <taxon>Fungi</taxon>
        <taxon>Fungi incertae sedis</taxon>
        <taxon>Mucoromycota</taxon>
        <taxon>Mortierellomycotina</taxon>
        <taxon>Mortierellomycetes</taxon>
        <taxon>Mortierellales</taxon>
        <taxon>Mortierellaceae</taxon>
        <taxon>Linnemannia</taxon>
    </lineage>
</organism>
<feature type="transmembrane region" description="Helical" evidence="2">
    <location>
        <begin position="255"/>
        <end position="275"/>
    </location>
</feature>